<reference evidence="2" key="2">
    <citation type="journal article" date="2024" name="Plant">
        <title>Genomic evolution and insights into agronomic trait innovations of Sesamum species.</title>
        <authorList>
            <person name="Miao H."/>
            <person name="Wang L."/>
            <person name="Qu L."/>
            <person name="Liu H."/>
            <person name="Sun Y."/>
            <person name="Le M."/>
            <person name="Wang Q."/>
            <person name="Wei S."/>
            <person name="Zheng Y."/>
            <person name="Lin W."/>
            <person name="Duan Y."/>
            <person name="Cao H."/>
            <person name="Xiong S."/>
            <person name="Wang X."/>
            <person name="Wei L."/>
            <person name="Li C."/>
            <person name="Ma Q."/>
            <person name="Ju M."/>
            <person name="Zhao R."/>
            <person name="Li G."/>
            <person name="Mu C."/>
            <person name="Tian Q."/>
            <person name="Mei H."/>
            <person name="Zhang T."/>
            <person name="Gao T."/>
            <person name="Zhang H."/>
        </authorList>
    </citation>
    <scope>NUCLEOTIDE SEQUENCE</scope>
    <source>
        <strain evidence="2">G02</strain>
    </source>
</reference>
<gene>
    <name evidence="2" type="ORF">Sradi_5916900</name>
</gene>
<dbReference type="EMBL" id="JACGWJ010000027">
    <property type="protein sequence ID" value="KAL0309746.1"/>
    <property type="molecule type" value="Genomic_DNA"/>
</dbReference>
<feature type="region of interest" description="Disordered" evidence="1">
    <location>
        <begin position="37"/>
        <end position="62"/>
    </location>
</feature>
<dbReference type="PANTHER" id="PTHR33785:SF2">
    <property type="entry name" value="DUF1685 DOMAIN-CONTAINING PROTEIN"/>
    <property type="match status" value="1"/>
</dbReference>
<feature type="compositionally biased region" description="Low complexity" evidence="1">
    <location>
        <begin position="47"/>
        <end position="62"/>
    </location>
</feature>
<accession>A0AAW2KVI6</accession>
<sequence length="241" mass="27619">MVFMAAEKCVICLIGAMDRLWFHQIILFQEPSLCPLPENPKTPQPTSESPQKSSKNSSHMSVISEQEISPLTSVIISSLQDETSSQESETTHNEERKTRFNLAPIKTRFLSSTKLRKTTSCKSLLELELEEVKGFMDLGFIFRKENLSKRMKRLIPGLQRLDADKNKQDYSSEFTRTTDDHEDDEEKGVMRPYLSEAWLIKRPDSPLLNLRIPTRVSTTADMKKHLKSWARTVASAIQQES</sequence>
<evidence type="ECO:0000313" key="2">
    <source>
        <dbReference type="EMBL" id="KAL0309746.1"/>
    </source>
</evidence>
<name>A0AAW2KVI6_SESRA</name>
<feature type="region of interest" description="Disordered" evidence="1">
    <location>
        <begin position="166"/>
        <end position="187"/>
    </location>
</feature>
<dbReference type="PANTHER" id="PTHR33785">
    <property type="entry name" value="OS06G0550800 PROTEIN"/>
    <property type="match status" value="1"/>
</dbReference>
<comment type="caution">
    <text evidence="2">The sequence shown here is derived from an EMBL/GenBank/DDBJ whole genome shotgun (WGS) entry which is preliminary data.</text>
</comment>
<dbReference type="AlphaFoldDB" id="A0AAW2KVI6"/>
<organism evidence="2">
    <name type="scientific">Sesamum radiatum</name>
    <name type="common">Black benniseed</name>
    <dbReference type="NCBI Taxonomy" id="300843"/>
    <lineage>
        <taxon>Eukaryota</taxon>
        <taxon>Viridiplantae</taxon>
        <taxon>Streptophyta</taxon>
        <taxon>Embryophyta</taxon>
        <taxon>Tracheophyta</taxon>
        <taxon>Spermatophyta</taxon>
        <taxon>Magnoliopsida</taxon>
        <taxon>eudicotyledons</taxon>
        <taxon>Gunneridae</taxon>
        <taxon>Pentapetalae</taxon>
        <taxon>asterids</taxon>
        <taxon>lamiids</taxon>
        <taxon>Lamiales</taxon>
        <taxon>Pedaliaceae</taxon>
        <taxon>Sesamum</taxon>
    </lineage>
</organism>
<protein>
    <submittedName>
        <fullName evidence="2">Uncharacterized protein</fullName>
    </submittedName>
</protein>
<evidence type="ECO:0000256" key="1">
    <source>
        <dbReference type="SAM" id="MobiDB-lite"/>
    </source>
</evidence>
<reference evidence="2" key="1">
    <citation type="submission" date="2020-06" db="EMBL/GenBank/DDBJ databases">
        <authorList>
            <person name="Li T."/>
            <person name="Hu X."/>
            <person name="Zhang T."/>
            <person name="Song X."/>
            <person name="Zhang H."/>
            <person name="Dai N."/>
            <person name="Sheng W."/>
            <person name="Hou X."/>
            <person name="Wei L."/>
        </authorList>
    </citation>
    <scope>NUCLEOTIDE SEQUENCE</scope>
    <source>
        <strain evidence="2">G02</strain>
        <tissue evidence="2">Leaf</tissue>
    </source>
</reference>
<feature type="compositionally biased region" description="Polar residues" evidence="1">
    <location>
        <begin position="79"/>
        <end position="88"/>
    </location>
</feature>
<proteinExistence type="predicted"/>
<feature type="compositionally biased region" description="Basic and acidic residues" evidence="1">
    <location>
        <begin position="89"/>
        <end position="98"/>
    </location>
</feature>
<feature type="region of interest" description="Disordered" evidence="1">
    <location>
        <begin position="79"/>
        <end position="98"/>
    </location>
</feature>